<dbReference type="Pfam" id="PF00581">
    <property type="entry name" value="Rhodanese"/>
    <property type="match status" value="1"/>
</dbReference>
<organism evidence="2 3">
    <name type="scientific">Candidatus Cohnella colombiensis</name>
    <dbReference type="NCBI Taxonomy" id="3121368"/>
    <lineage>
        <taxon>Bacteria</taxon>
        <taxon>Bacillati</taxon>
        <taxon>Bacillota</taxon>
        <taxon>Bacilli</taxon>
        <taxon>Bacillales</taxon>
        <taxon>Paenibacillaceae</taxon>
        <taxon>Cohnella</taxon>
    </lineage>
</organism>
<reference evidence="2" key="1">
    <citation type="submission" date="2023-03" db="EMBL/GenBank/DDBJ databases">
        <title>Andean soil-derived lignocellulolytic bacterial consortium as a source of novel taxa and putative plastic-active enzymes.</title>
        <authorList>
            <person name="Diaz-Garcia L."/>
            <person name="Chuvochina M."/>
            <person name="Feuerriegel G."/>
            <person name="Bunk B."/>
            <person name="Sproer C."/>
            <person name="Streit W.R."/>
            <person name="Rodriguez L.M."/>
            <person name="Overmann J."/>
            <person name="Jimenez D.J."/>
        </authorList>
    </citation>
    <scope>NUCLEOTIDE SEQUENCE</scope>
    <source>
        <strain evidence="2">MAG 2441</strain>
    </source>
</reference>
<dbReference type="FunFam" id="3.40.250.10:FF:000049">
    <property type="entry name" value="Phage shock protein E"/>
    <property type="match status" value="1"/>
</dbReference>
<sequence length="102" mass="11523">MNNRMQEQLSDVVAGRLKRGEKFNILDVREQEEWDSGHIPNATHIPLGQLEHRYSELNAAEEIVVVCRSGKRSEKACEILSAKGYNVINMIGGMSEWPGQVE</sequence>
<proteinExistence type="predicted"/>
<dbReference type="PANTHER" id="PTHR43031">
    <property type="entry name" value="FAD-DEPENDENT OXIDOREDUCTASE"/>
    <property type="match status" value="1"/>
</dbReference>
<dbReference type="SUPFAM" id="SSF52821">
    <property type="entry name" value="Rhodanese/Cell cycle control phosphatase"/>
    <property type="match status" value="1"/>
</dbReference>
<gene>
    <name evidence="2" type="ORF">P0Y55_05405</name>
</gene>
<protein>
    <submittedName>
        <fullName evidence="2">Rhodanese-like domain-containing protein</fullName>
    </submittedName>
</protein>
<dbReference type="EMBL" id="CP119317">
    <property type="protein sequence ID" value="WEK55493.1"/>
    <property type="molecule type" value="Genomic_DNA"/>
</dbReference>
<feature type="domain" description="Rhodanese" evidence="1">
    <location>
        <begin position="9"/>
        <end position="102"/>
    </location>
</feature>
<dbReference type="Proteomes" id="UP001178662">
    <property type="component" value="Chromosome"/>
</dbReference>
<dbReference type="AlphaFoldDB" id="A0AA95JBJ9"/>
<evidence type="ECO:0000313" key="3">
    <source>
        <dbReference type="Proteomes" id="UP001178662"/>
    </source>
</evidence>
<dbReference type="InterPro" id="IPR001763">
    <property type="entry name" value="Rhodanese-like_dom"/>
</dbReference>
<dbReference type="InterPro" id="IPR050229">
    <property type="entry name" value="GlpE_sulfurtransferase"/>
</dbReference>
<dbReference type="PANTHER" id="PTHR43031:SF1">
    <property type="entry name" value="PYRIDINE NUCLEOTIDE-DISULPHIDE OXIDOREDUCTASE"/>
    <property type="match status" value="1"/>
</dbReference>
<accession>A0AA95JBJ9</accession>
<dbReference type="CDD" id="cd00158">
    <property type="entry name" value="RHOD"/>
    <property type="match status" value="1"/>
</dbReference>
<dbReference type="InterPro" id="IPR036873">
    <property type="entry name" value="Rhodanese-like_dom_sf"/>
</dbReference>
<keyword evidence="3" id="KW-1185">Reference proteome</keyword>
<evidence type="ECO:0000313" key="2">
    <source>
        <dbReference type="EMBL" id="WEK55493.1"/>
    </source>
</evidence>
<dbReference type="SMART" id="SM00450">
    <property type="entry name" value="RHOD"/>
    <property type="match status" value="1"/>
</dbReference>
<name>A0AA95JBJ9_9BACL</name>
<dbReference type="Gene3D" id="3.40.250.10">
    <property type="entry name" value="Rhodanese-like domain"/>
    <property type="match status" value="1"/>
</dbReference>
<evidence type="ECO:0000259" key="1">
    <source>
        <dbReference type="SMART" id="SM00450"/>
    </source>
</evidence>